<keyword evidence="1" id="KW-0479">Metal-binding</keyword>
<dbReference type="EMBL" id="PYDT01000002">
    <property type="protein sequence ID" value="THU69688.1"/>
    <property type="molecule type" value="Genomic_DNA"/>
</dbReference>
<dbReference type="SUPFAM" id="SSF57850">
    <property type="entry name" value="RING/U-box"/>
    <property type="match status" value="1"/>
</dbReference>
<keyword evidence="3" id="KW-1133">Transmembrane helix</keyword>
<dbReference type="PANTHER" id="PTHR46225:SF2">
    <property type="entry name" value="C3H4 TYPE ZINC FINGER PROTEIN"/>
    <property type="match status" value="1"/>
</dbReference>
<evidence type="ECO:0000256" key="2">
    <source>
        <dbReference type="SAM" id="MobiDB-lite"/>
    </source>
</evidence>
<keyword evidence="1" id="KW-0862">Zinc</keyword>
<accession>A0A4S8K4I3</accession>
<dbReference type="Gene3D" id="3.30.40.10">
    <property type="entry name" value="Zinc/RING finger domain, C3HC4 (zinc finger)"/>
    <property type="match status" value="1"/>
</dbReference>
<feature type="compositionally biased region" description="Basic and acidic residues" evidence="2">
    <location>
        <begin position="33"/>
        <end position="42"/>
    </location>
</feature>
<dbReference type="STRING" id="52838.A0A4S8K4I3"/>
<dbReference type="GO" id="GO:0008270">
    <property type="term" value="F:zinc ion binding"/>
    <property type="evidence" value="ECO:0007669"/>
    <property type="project" value="UniProtKB-KW"/>
</dbReference>
<evidence type="ECO:0000256" key="3">
    <source>
        <dbReference type="SAM" id="Phobius"/>
    </source>
</evidence>
<keyword evidence="1" id="KW-0863">Zinc-finger</keyword>
<dbReference type="PANTHER" id="PTHR46225">
    <property type="entry name" value="C3H4 TYPE ZINC FINGER PROTEIN"/>
    <property type="match status" value="1"/>
</dbReference>
<organism evidence="5 6">
    <name type="scientific">Musa balbisiana</name>
    <name type="common">Banana</name>
    <dbReference type="NCBI Taxonomy" id="52838"/>
    <lineage>
        <taxon>Eukaryota</taxon>
        <taxon>Viridiplantae</taxon>
        <taxon>Streptophyta</taxon>
        <taxon>Embryophyta</taxon>
        <taxon>Tracheophyta</taxon>
        <taxon>Spermatophyta</taxon>
        <taxon>Magnoliopsida</taxon>
        <taxon>Liliopsida</taxon>
        <taxon>Zingiberales</taxon>
        <taxon>Musaceae</taxon>
        <taxon>Musa</taxon>
    </lineage>
</organism>
<dbReference type="SMART" id="SM00184">
    <property type="entry name" value="RING"/>
    <property type="match status" value="1"/>
</dbReference>
<keyword evidence="3" id="KW-0812">Transmembrane</keyword>
<evidence type="ECO:0000313" key="5">
    <source>
        <dbReference type="EMBL" id="THU69688.1"/>
    </source>
</evidence>
<dbReference type="Proteomes" id="UP000317650">
    <property type="component" value="Chromosome 8"/>
</dbReference>
<evidence type="ECO:0000313" key="6">
    <source>
        <dbReference type="Proteomes" id="UP000317650"/>
    </source>
</evidence>
<dbReference type="AlphaFoldDB" id="A0A4S8K4I3"/>
<dbReference type="Pfam" id="PF13639">
    <property type="entry name" value="zf-RING_2"/>
    <property type="match status" value="1"/>
</dbReference>
<dbReference type="PROSITE" id="PS50089">
    <property type="entry name" value="ZF_RING_2"/>
    <property type="match status" value="1"/>
</dbReference>
<comment type="caution">
    <text evidence="5">The sequence shown here is derived from an EMBL/GenBank/DDBJ whole genome shotgun (WGS) entry which is preliminary data.</text>
</comment>
<dbReference type="InterPro" id="IPR001841">
    <property type="entry name" value="Znf_RING"/>
</dbReference>
<evidence type="ECO:0000259" key="4">
    <source>
        <dbReference type="PROSITE" id="PS50089"/>
    </source>
</evidence>
<dbReference type="InterPro" id="IPR013083">
    <property type="entry name" value="Znf_RING/FYVE/PHD"/>
</dbReference>
<name>A0A4S8K4I3_MUSBA</name>
<protein>
    <recommendedName>
        <fullName evidence="4">RING-type domain-containing protein</fullName>
    </recommendedName>
</protein>
<sequence length="415" mass="46416">MEQEVKNDGHVIHMSWGNVASSSSSQDDEHDDSDGLHYDNRPSTRIRAPTFQSSMSIPASNSRNVSLIRGGGSSVRPSQRSSLNSGFWISLELLLNVVEIIAAVTIISSSRHEHPQSPLFAWVIGYVIGCGATLPHLYWRFIHRNNHFSQHEVEHFHLGPSQVSLPESISYITMSPQALEEERSSFASILQYRQNSMIVGPRFNAFVDHFKMALDCFFAVWFVVGNVWIFSEHSSEYSAPNLYRLCIVFLALSCIGYAIPFIRFATVCCCFPCVISVLGIREDLRPTRGANSEVVNSLPTYKFRSKRRADIGNNQEYLFTFGILSSGSEERIISAEDSACCICLAKYIDNDELRELPCSHFFHKECIDKWLKINALCPLCKSEVGDTSSSLLAKISRHCSLRGLGSGINSARVAL</sequence>
<feature type="transmembrane region" description="Helical" evidence="3">
    <location>
        <begin position="119"/>
        <end position="139"/>
    </location>
</feature>
<feature type="region of interest" description="Disordered" evidence="2">
    <location>
        <begin position="18"/>
        <end position="44"/>
    </location>
</feature>
<feature type="transmembrane region" description="Helical" evidence="3">
    <location>
        <begin position="87"/>
        <end position="107"/>
    </location>
</feature>
<feature type="transmembrane region" description="Helical" evidence="3">
    <location>
        <begin position="242"/>
        <end position="262"/>
    </location>
</feature>
<keyword evidence="3" id="KW-0472">Membrane</keyword>
<keyword evidence="6" id="KW-1185">Reference proteome</keyword>
<evidence type="ECO:0000256" key="1">
    <source>
        <dbReference type="PROSITE-ProRule" id="PRU00175"/>
    </source>
</evidence>
<proteinExistence type="predicted"/>
<feature type="domain" description="RING-type" evidence="4">
    <location>
        <begin position="340"/>
        <end position="381"/>
    </location>
</feature>
<feature type="transmembrane region" description="Helical" evidence="3">
    <location>
        <begin position="212"/>
        <end position="230"/>
    </location>
</feature>
<gene>
    <name evidence="5" type="ORF">C4D60_Mb08t17030</name>
</gene>
<reference evidence="5 6" key="1">
    <citation type="journal article" date="2019" name="Nat. Plants">
        <title>Genome sequencing of Musa balbisiana reveals subgenome evolution and function divergence in polyploid bananas.</title>
        <authorList>
            <person name="Yao X."/>
        </authorList>
    </citation>
    <scope>NUCLEOTIDE SEQUENCE [LARGE SCALE GENOMIC DNA]</scope>
    <source>
        <strain evidence="6">cv. DH-PKW</strain>
        <tissue evidence="5">Leaves</tissue>
    </source>
</reference>